<name>A0A395N7M7_TRIAR</name>
<reference evidence="2 3" key="1">
    <citation type="journal article" date="2018" name="PLoS Pathog.">
        <title>Evolution of structural diversity of trichothecenes, a family of toxins produced by plant pathogenic and entomopathogenic fungi.</title>
        <authorList>
            <person name="Proctor R.H."/>
            <person name="McCormick S.P."/>
            <person name="Kim H.S."/>
            <person name="Cardoza R.E."/>
            <person name="Stanley A.M."/>
            <person name="Lindo L."/>
            <person name="Kelly A."/>
            <person name="Brown D.W."/>
            <person name="Lee T."/>
            <person name="Vaughan M.M."/>
            <person name="Alexander N.J."/>
            <person name="Busman M."/>
            <person name="Gutierrez S."/>
        </authorList>
    </citation>
    <scope>NUCLEOTIDE SEQUENCE [LARGE SCALE GENOMIC DNA]</scope>
    <source>
        <strain evidence="2 3">IBT 40837</strain>
    </source>
</reference>
<comment type="caution">
    <text evidence="2">The sequence shown here is derived from an EMBL/GenBank/DDBJ whole genome shotgun (WGS) entry which is preliminary data.</text>
</comment>
<feature type="compositionally biased region" description="Polar residues" evidence="1">
    <location>
        <begin position="365"/>
        <end position="375"/>
    </location>
</feature>
<gene>
    <name evidence="2" type="ORF">TARUN_10145</name>
</gene>
<feature type="region of interest" description="Disordered" evidence="1">
    <location>
        <begin position="342"/>
        <end position="375"/>
    </location>
</feature>
<feature type="region of interest" description="Disordered" evidence="1">
    <location>
        <begin position="1"/>
        <end position="56"/>
    </location>
</feature>
<proteinExistence type="predicted"/>
<dbReference type="OrthoDB" id="449052at2759"/>
<evidence type="ECO:0000313" key="2">
    <source>
        <dbReference type="EMBL" id="RFU72116.1"/>
    </source>
</evidence>
<dbReference type="STRING" id="490622.A0A395N7M7"/>
<feature type="compositionally biased region" description="Basic and acidic residues" evidence="1">
    <location>
        <begin position="1"/>
        <end position="15"/>
    </location>
</feature>
<dbReference type="SUPFAM" id="SSF54631">
    <property type="entry name" value="CBS-domain pair"/>
    <property type="match status" value="1"/>
</dbReference>
<dbReference type="AlphaFoldDB" id="A0A395N7M7"/>
<organism evidence="2 3">
    <name type="scientific">Trichoderma arundinaceum</name>
    <dbReference type="NCBI Taxonomy" id="490622"/>
    <lineage>
        <taxon>Eukaryota</taxon>
        <taxon>Fungi</taxon>
        <taxon>Dikarya</taxon>
        <taxon>Ascomycota</taxon>
        <taxon>Pezizomycotina</taxon>
        <taxon>Sordariomycetes</taxon>
        <taxon>Hypocreomycetidae</taxon>
        <taxon>Hypocreales</taxon>
        <taxon>Hypocreaceae</taxon>
        <taxon>Trichoderma</taxon>
    </lineage>
</organism>
<feature type="compositionally biased region" description="Low complexity" evidence="1">
    <location>
        <begin position="19"/>
        <end position="30"/>
    </location>
</feature>
<dbReference type="EMBL" id="PXOA01000974">
    <property type="protein sequence ID" value="RFU72116.1"/>
    <property type="molecule type" value="Genomic_DNA"/>
</dbReference>
<dbReference type="InterPro" id="IPR046342">
    <property type="entry name" value="CBS_dom_sf"/>
</dbReference>
<protein>
    <submittedName>
        <fullName evidence="2">Uncharacterized protein</fullName>
    </submittedName>
</protein>
<dbReference type="Gene3D" id="3.10.580.10">
    <property type="entry name" value="CBS-domain"/>
    <property type="match status" value="1"/>
</dbReference>
<sequence>MSVNTDAEKSTKPSDMKVSPSPQRSPSSSSTGKTAHRQSFTENFRNLPPSPRHRHPSLTQAAIQDLLNHPPSTSKHQNPKFVGREWRDITIGELISPGDVRWIEIECSVEEATLMLLQSPTGVVLVREETSATKPTFCFDYNDLNAYLLTVVGLSRPDSNQATLVHDIMTKAQGGAHIPLREIQTLCSREAIIKLNSDVNLSLAIEKLGSGIHRILVTEPTGDVIGIISQLRMVEFFWNEGINFPTIDQLYPVSLQDLGIGVQPIIISVHQIGGNKIASDVDCGFGTAIITSACTCRTNGIITDLYIPAATMAGALLSGKLIGVVSLTDILNTFAKSTGLHPSEPWEQRVRRRRSSSSSVRPSVESLQPNVETRR</sequence>
<evidence type="ECO:0000313" key="3">
    <source>
        <dbReference type="Proteomes" id="UP000266272"/>
    </source>
</evidence>
<keyword evidence="3" id="KW-1185">Reference proteome</keyword>
<evidence type="ECO:0000256" key="1">
    <source>
        <dbReference type="SAM" id="MobiDB-lite"/>
    </source>
</evidence>
<feature type="compositionally biased region" description="Polar residues" evidence="1">
    <location>
        <begin position="31"/>
        <end position="44"/>
    </location>
</feature>
<dbReference type="Proteomes" id="UP000266272">
    <property type="component" value="Unassembled WGS sequence"/>
</dbReference>
<accession>A0A395N7M7</accession>